<dbReference type="GO" id="GO:0005886">
    <property type="term" value="C:plasma membrane"/>
    <property type="evidence" value="ECO:0007669"/>
    <property type="project" value="UniProtKB-SubCell"/>
</dbReference>
<evidence type="ECO:0000259" key="18">
    <source>
        <dbReference type="Pfam" id="PF00905"/>
    </source>
</evidence>
<dbReference type="GO" id="GO:0009252">
    <property type="term" value="P:peptidoglycan biosynthetic process"/>
    <property type="evidence" value="ECO:0007669"/>
    <property type="project" value="UniProtKB-KW"/>
</dbReference>
<evidence type="ECO:0000259" key="19">
    <source>
        <dbReference type="Pfam" id="PF00912"/>
    </source>
</evidence>
<comment type="catalytic activity">
    <reaction evidence="16">
        <text>[GlcNAc-(1-&gt;4)-Mur2Ac(oyl-L-Ala-gamma-D-Glu-L-Lys-D-Ala-D-Ala)](n)-di-trans,octa-cis-undecaprenyl diphosphate + beta-D-GlcNAc-(1-&gt;4)-Mur2Ac(oyl-L-Ala-gamma-D-Glu-L-Lys-D-Ala-D-Ala)-di-trans,octa-cis-undecaprenyl diphosphate = [GlcNAc-(1-&gt;4)-Mur2Ac(oyl-L-Ala-gamma-D-Glu-L-Lys-D-Ala-D-Ala)](n+1)-di-trans,octa-cis-undecaprenyl diphosphate + di-trans,octa-cis-undecaprenyl diphosphate + H(+)</text>
        <dbReference type="Rhea" id="RHEA:23708"/>
        <dbReference type="Rhea" id="RHEA-COMP:9602"/>
        <dbReference type="Rhea" id="RHEA-COMP:9603"/>
        <dbReference type="ChEBI" id="CHEBI:15378"/>
        <dbReference type="ChEBI" id="CHEBI:58405"/>
        <dbReference type="ChEBI" id="CHEBI:60033"/>
        <dbReference type="ChEBI" id="CHEBI:78435"/>
        <dbReference type="EC" id="2.4.99.28"/>
    </reaction>
</comment>
<dbReference type="GO" id="GO:0008658">
    <property type="term" value="F:penicillin binding"/>
    <property type="evidence" value="ECO:0007669"/>
    <property type="project" value="InterPro"/>
</dbReference>
<dbReference type="InterPro" id="IPR036950">
    <property type="entry name" value="PBP_transglycosylase"/>
</dbReference>
<feature type="domain" description="Glycosyl transferase family 51" evidence="19">
    <location>
        <begin position="66"/>
        <end position="238"/>
    </location>
</feature>
<evidence type="ECO:0000313" key="20">
    <source>
        <dbReference type="EMBL" id="KKQ23403.1"/>
    </source>
</evidence>
<evidence type="ECO:0000256" key="4">
    <source>
        <dbReference type="ARBA" id="ARBA00022475"/>
    </source>
</evidence>
<evidence type="ECO:0000256" key="15">
    <source>
        <dbReference type="ARBA" id="ARBA00034000"/>
    </source>
</evidence>
<dbReference type="InterPro" id="IPR023346">
    <property type="entry name" value="Lysozyme-like_dom_sf"/>
</dbReference>
<dbReference type="InterPro" id="IPR001264">
    <property type="entry name" value="Glyco_trans_51"/>
</dbReference>
<dbReference type="Gene3D" id="3.40.710.10">
    <property type="entry name" value="DD-peptidase/beta-lactamase superfamily"/>
    <property type="match status" value="1"/>
</dbReference>
<protein>
    <submittedName>
        <fullName evidence="20">Penicillin-binding protein, 1A family</fullName>
    </submittedName>
</protein>
<dbReference type="GO" id="GO:0071555">
    <property type="term" value="P:cell wall organization"/>
    <property type="evidence" value="ECO:0007669"/>
    <property type="project" value="UniProtKB-KW"/>
</dbReference>
<dbReference type="InterPro" id="IPR012338">
    <property type="entry name" value="Beta-lactam/transpept-like"/>
</dbReference>
<dbReference type="GO" id="GO:0008955">
    <property type="term" value="F:peptidoglycan glycosyltransferase activity"/>
    <property type="evidence" value="ECO:0007669"/>
    <property type="project" value="UniProtKB-EC"/>
</dbReference>
<evidence type="ECO:0000256" key="6">
    <source>
        <dbReference type="ARBA" id="ARBA00022670"/>
    </source>
</evidence>
<keyword evidence="5" id="KW-0121">Carboxypeptidase</keyword>
<comment type="catalytic activity">
    <reaction evidence="15">
        <text>Preferential cleavage: (Ac)2-L-Lys-D-Ala-|-D-Ala. Also transpeptidation of peptidyl-alanyl moieties that are N-acyl substituents of D-alanine.</text>
        <dbReference type="EC" id="3.4.16.4"/>
    </reaction>
</comment>
<dbReference type="InterPro" id="IPR050396">
    <property type="entry name" value="Glycosyltr_51/Transpeptidase"/>
</dbReference>
<evidence type="ECO:0000256" key="12">
    <source>
        <dbReference type="ARBA" id="ARBA00023136"/>
    </source>
</evidence>
<keyword evidence="11" id="KW-0573">Peptidoglycan synthesis</keyword>
<dbReference type="NCBIfam" id="TIGR02074">
    <property type="entry name" value="PBP_1a_fam"/>
    <property type="match status" value="1"/>
</dbReference>
<keyword evidence="8" id="KW-0808">Transferase</keyword>
<evidence type="ECO:0000256" key="11">
    <source>
        <dbReference type="ARBA" id="ARBA00022984"/>
    </source>
</evidence>
<dbReference type="GO" id="GO:0006508">
    <property type="term" value="P:proteolysis"/>
    <property type="evidence" value="ECO:0007669"/>
    <property type="project" value="UniProtKB-KW"/>
</dbReference>
<evidence type="ECO:0000256" key="9">
    <source>
        <dbReference type="ARBA" id="ARBA00022801"/>
    </source>
</evidence>
<evidence type="ECO:0000256" key="1">
    <source>
        <dbReference type="ARBA" id="ARBA00004236"/>
    </source>
</evidence>
<sequence>MLKKRKFIGLKIFGALILIFFGIVLFSLAKVAQITKELPDPKQAINSRQITQSSKIYDRTGEILLYEIYGEEKRTVVSFEEIPDYVKNATIAIEDKNFYSHPAFDWRALARAFIVNLIKGRVVQGGSTITQQLAKNAFLTSERTVDRKIKELVLSYWIEKRYSKDEILELYLNQISYGSNAYGIEAASQIYFNKSAKDLSLAEAALLASLPKAPTYYSPWGAHISELMNRKNYVLEQMFEVGFIDKEELERNKNHAIEFTSQNIGSIKAPHFVMMVKDYLANKYGEDFMERGGLKITTTLDWEMQQIAEQVIKEGSERNEKLYQGKNASLVAQDPKTGQVLALVGSRDYFDSKNEGNFNVAAQGLRQPGSAFKPFAYLTAFKKGYTPNTVVFDLSTEFAPNNPACPTIVNIYASSSKECYHPENFDNLFRGPVNLRNALAQSINVPAVKVLYLAGLGDTIKTAQELGITTLNDPNRYGLSLVLGGGEVKLIDLVEAYSVFSQEGIKHNQKIVLKIEDSSGKAIESASDQAIMAVEPIYAQLINDVLSDEDARRPLYSGSFYLTAFDDYQVALKTGTTNDYRDAWTIGYTPSIVVGVWAGNNHQEPMQKNAGSILAALPIWNAFMSKVLPKYPNETFKKPASSEETDKLMIGGKYSDDSGNVHNILHYIDKNNPLDPLPQNPQDDPQYNNWEVPVQLWKQGLLISS</sequence>
<evidence type="ECO:0000256" key="13">
    <source>
        <dbReference type="ARBA" id="ARBA00023268"/>
    </source>
</evidence>
<evidence type="ECO:0000256" key="14">
    <source>
        <dbReference type="ARBA" id="ARBA00023316"/>
    </source>
</evidence>
<dbReference type="EMBL" id="LBSR01000001">
    <property type="protein sequence ID" value="KKQ23403.1"/>
    <property type="molecule type" value="Genomic_DNA"/>
</dbReference>
<keyword evidence="17" id="KW-1133">Transmembrane helix</keyword>
<evidence type="ECO:0000256" key="3">
    <source>
        <dbReference type="ARBA" id="ARBA00007739"/>
    </source>
</evidence>
<dbReference type="AlphaFoldDB" id="A0A0G0FWL9"/>
<proteinExistence type="inferred from homology"/>
<accession>A0A0G0FWL9</accession>
<dbReference type="Gene3D" id="1.10.3810.10">
    <property type="entry name" value="Biosynthetic peptidoglycan transglycosylase-like"/>
    <property type="match status" value="1"/>
</dbReference>
<evidence type="ECO:0000313" key="21">
    <source>
        <dbReference type="Proteomes" id="UP000034044"/>
    </source>
</evidence>
<keyword evidence="7" id="KW-0328">Glycosyltransferase</keyword>
<dbReference type="GO" id="GO:0008360">
    <property type="term" value="P:regulation of cell shape"/>
    <property type="evidence" value="ECO:0007669"/>
    <property type="project" value="UniProtKB-KW"/>
</dbReference>
<evidence type="ECO:0000256" key="10">
    <source>
        <dbReference type="ARBA" id="ARBA00022960"/>
    </source>
</evidence>
<name>A0A0G0FWL9_9BACT</name>
<evidence type="ECO:0000256" key="5">
    <source>
        <dbReference type="ARBA" id="ARBA00022645"/>
    </source>
</evidence>
<evidence type="ECO:0000256" key="7">
    <source>
        <dbReference type="ARBA" id="ARBA00022676"/>
    </source>
</evidence>
<gene>
    <name evidence="20" type="ORF">US36_C0001G0012</name>
</gene>
<keyword evidence="4" id="KW-1003">Cell membrane</keyword>
<keyword evidence="9" id="KW-0378">Hydrolase</keyword>
<dbReference type="Pfam" id="PF00905">
    <property type="entry name" value="Transpeptidase"/>
    <property type="match status" value="1"/>
</dbReference>
<comment type="similarity">
    <text evidence="2">In the C-terminal section; belongs to the transpeptidase family.</text>
</comment>
<comment type="caution">
    <text evidence="20">The sequence shown here is derived from an EMBL/GenBank/DDBJ whole genome shotgun (WGS) entry which is preliminary data.</text>
</comment>
<dbReference type="GO" id="GO:0030288">
    <property type="term" value="C:outer membrane-bounded periplasmic space"/>
    <property type="evidence" value="ECO:0007669"/>
    <property type="project" value="TreeGrafter"/>
</dbReference>
<dbReference type="Pfam" id="PF00912">
    <property type="entry name" value="Transgly"/>
    <property type="match status" value="1"/>
</dbReference>
<feature type="domain" description="Penicillin-binding protein transpeptidase" evidence="18">
    <location>
        <begin position="329"/>
        <end position="608"/>
    </location>
</feature>
<keyword evidence="10" id="KW-0133">Cell shape</keyword>
<dbReference type="PANTHER" id="PTHR32282:SF11">
    <property type="entry name" value="PENICILLIN-BINDING PROTEIN 1B"/>
    <property type="match status" value="1"/>
</dbReference>
<organism evidence="20 21">
    <name type="scientific">Candidatus Wolfebacteria bacterium GW2011_GWC1_37_10</name>
    <dbReference type="NCBI Taxonomy" id="1619010"/>
    <lineage>
        <taxon>Bacteria</taxon>
        <taxon>Candidatus Wolfeibacteriota</taxon>
    </lineage>
</organism>
<dbReference type="InterPro" id="IPR001460">
    <property type="entry name" value="PCN-bd_Tpept"/>
</dbReference>
<keyword evidence="12 17" id="KW-0472">Membrane</keyword>
<evidence type="ECO:0000256" key="8">
    <source>
        <dbReference type="ARBA" id="ARBA00022679"/>
    </source>
</evidence>
<keyword evidence="6" id="KW-0645">Protease</keyword>
<evidence type="ECO:0000256" key="2">
    <source>
        <dbReference type="ARBA" id="ARBA00007090"/>
    </source>
</evidence>
<feature type="transmembrane region" description="Helical" evidence="17">
    <location>
        <begin position="12"/>
        <end position="32"/>
    </location>
</feature>
<evidence type="ECO:0000256" key="16">
    <source>
        <dbReference type="ARBA" id="ARBA00049902"/>
    </source>
</evidence>
<dbReference type="PATRIC" id="fig|1619010.3.peg.12"/>
<dbReference type="SUPFAM" id="SSF53955">
    <property type="entry name" value="Lysozyme-like"/>
    <property type="match status" value="1"/>
</dbReference>
<keyword evidence="13" id="KW-0511">Multifunctional enzyme</keyword>
<comment type="similarity">
    <text evidence="3">In the N-terminal section; belongs to the glycosyltransferase 51 family.</text>
</comment>
<comment type="subcellular location">
    <subcellularLocation>
        <location evidence="1">Cell membrane</location>
    </subcellularLocation>
</comment>
<keyword evidence="14" id="KW-0961">Cell wall biogenesis/degradation</keyword>
<dbReference type="PANTHER" id="PTHR32282">
    <property type="entry name" value="BINDING PROTEIN TRANSPEPTIDASE, PUTATIVE-RELATED"/>
    <property type="match status" value="1"/>
</dbReference>
<dbReference type="GO" id="GO:0009002">
    <property type="term" value="F:serine-type D-Ala-D-Ala carboxypeptidase activity"/>
    <property type="evidence" value="ECO:0007669"/>
    <property type="project" value="UniProtKB-EC"/>
</dbReference>
<keyword evidence="17" id="KW-0812">Transmembrane</keyword>
<reference evidence="20 21" key="1">
    <citation type="journal article" date="2015" name="Nature">
        <title>rRNA introns, odd ribosomes, and small enigmatic genomes across a large radiation of phyla.</title>
        <authorList>
            <person name="Brown C.T."/>
            <person name="Hug L.A."/>
            <person name="Thomas B.C."/>
            <person name="Sharon I."/>
            <person name="Castelle C.J."/>
            <person name="Singh A."/>
            <person name="Wilkins M.J."/>
            <person name="Williams K.H."/>
            <person name="Banfield J.F."/>
        </authorList>
    </citation>
    <scope>NUCLEOTIDE SEQUENCE [LARGE SCALE GENOMIC DNA]</scope>
</reference>
<dbReference type="SUPFAM" id="SSF56601">
    <property type="entry name" value="beta-lactamase/transpeptidase-like"/>
    <property type="match status" value="1"/>
</dbReference>
<dbReference type="Proteomes" id="UP000034044">
    <property type="component" value="Unassembled WGS sequence"/>
</dbReference>
<dbReference type="FunFam" id="1.10.3810.10:FF:000001">
    <property type="entry name" value="Penicillin-binding protein 1A"/>
    <property type="match status" value="1"/>
</dbReference>
<evidence type="ECO:0000256" key="17">
    <source>
        <dbReference type="SAM" id="Phobius"/>
    </source>
</evidence>